<evidence type="ECO:0000256" key="1">
    <source>
        <dbReference type="ARBA" id="ARBA00022649"/>
    </source>
</evidence>
<dbReference type="EMBL" id="BAABFO010000010">
    <property type="protein sequence ID" value="GAA4332919.1"/>
    <property type="molecule type" value="Genomic_DNA"/>
</dbReference>
<comment type="caution">
    <text evidence="2">The sequence shown here is derived from an EMBL/GenBank/DDBJ whole genome shotgun (WGS) entry which is preliminary data.</text>
</comment>
<reference evidence="3" key="1">
    <citation type="journal article" date="2019" name="Int. J. Syst. Evol. Microbiol.">
        <title>The Global Catalogue of Microorganisms (GCM) 10K type strain sequencing project: providing services to taxonomists for standard genome sequencing and annotation.</title>
        <authorList>
            <consortium name="The Broad Institute Genomics Platform"/>
            <consortium name="The Broad Institute Genome Sequencing Center for Infectious Disease"/>
            <person name="Wu L."/>
            <person name="Ma J."/>
        </authorList>
    </citation>
    <scope>NUCLEOTIDE SEQUENCE [LARGE SCALE GENOMIC DNA]</scope>
    <source>
        <strain evidence="3">JCM 17666</strain>
    </source>
</reference>
<dbReference type="Proteomes" id="UP001501671">
    <property type="component" value="Unassembled WGS sequence"/>
</dbReference>
<sequence length="122" mass="13883">MARRYRLSAAAQADLIGIFAWTHRHFGASARRRYEALVIAALRDVAADPDRPGSMQRPELGDGIRSWHLRSSRRRARTGSGMVGQARHFLLYRVEDDVIVVGRVLHDAMELERYIASGQPWE</sequence>
<evidence type="ECO:0000313" key="2">
    <source>
        <dbReference type="EMBL" id="GAA4332919.1"/>
    </source>
</evidence>
<gene>
    <name evidence="2" type="ORF">GCM10023144_23510</name>
</gene>
<organism evidence="2 3">
    <name type="scientific">Pigmentiphaga soli</name>
    <dbReference type="NCBI Taxonomy" id="1007095"/>
    <lineage>
        <taxon>Bacteria</taxon>
        <taxon>Pseudomonadati</taxon>
        <taxon>Pseudomonadota</taxon>
        <taxon>Betaproteobacteria</taxon>
        <taxon>Burkholderiales</taxon>
        <taxon>Alcaligenaceae</taxon>
        <taxon>Pigmentiphaga</taxon>
    </lineage>
</organism>
<name>A0ABP8H212_9BURK</name>
<dbReference type="Pfam" id="PF05016">
    <property type="entry name" value="ParE_toxin"/>
    <property type="match status" value="1"/>
</dbReference>
<evidence type="ECO:0000313" key="3">
    <source>
        <dbReference type="Proteomes" id="UP001501671"/>
    </source>
</evidence>
<accession>A0ABP8H212</accession>
<dbReference type="RefSeq" id="WP_345249579.1">
    <property type="nucleotide sequence ID" value="NZ_BAABFO010000010.1"/>
</dbReference>
<keyword evidence="3" id="KW-1185">Reference proteome</keyword>
<dbReference type="InterPro" id="IPR035093">
    <property type="entry name" value="RelE/ParE_toxin_dom_sf"/>
</dbReference>
<keyword evidence="1" id="KW-1277">Toxin-antitoxin system</keyword>
<dbReference type="InterPro" id="IPR007712">
    <property type="entry name" value="RelE/ParE_toxin"/>
</dbReference>
<dbReference type="Gene3D" id="3.30.2310.20">
    <property type="entry name" value="RelE-like"/>
    <property type="match status" value="1"/>
</dbReference>
<protein>
    <submittedName>
        <fullName evidence="2">Type II toxin-antitoxin system RelE/ParE family toxin</fullName>
    </submittedName>
</protein>
<proteinExistence type="predicted"/>